<comment type="caution">
    <text evidence="2">The sequence shown here is derived from an EMBL/GenBank/DDBJ whole genome shotgun (WGS) entry which is preliminary data.</text>
</comment>
<organism evidence="2 3">
    <name type="scientific">Clostridium faecium</name>
    <dbReference type="NCBI Taxonomy" id="2762223"/>
    <lineage>
        <taxon>Bacteria</taxon>
        <taxon>Bacillati</taxon>
        <taxon>Bacillota</taxon>
        <taxon>Clostridia</taxon>
        <taxon>Eubacteriales</taxon>
        <taxon>Clostridiaceae</taxon>
        <taxon>Clostridium</taxon>
    </lineage>
</organism>
<feature type="transmembrane region" description="Helical" evidence="1">
    <location>
        <begin position="12"/>
        <end position="28"/>
    </location>
</feature>
<keyword evidence="1" id="KW-0472">Membrane</keyword>
<evidence type="ECO:0000313" key="2">
    <source>
        <dbReference type="EMBL" id="MBD8046990.1"/>
    </source>
</evidence>
<keyword evidence="1" id="KW-0812">Transmembrane</keyword>
<evidence type="ECO:0000256" key="1">
    <source>
        <dbReference type="SAM" id="Phobius"/>
    </source>
</evidence>
<protein>
    <submittedName>
        <fullName evidence="2">Uncharacterized protein</fullName>
    </submittedName>
</protein>
<dbReference type="EMBL" id="JACSQB010000053">
    <property type="protein sequence ID" value="MBD8046990.1"/>
    <property type="molecule type" value="Genomic_DNA"/>
</dbReference>
<accession>A0ABR8YRW6</accession>
<dbReference type="RefSeq" id="WP_191739964.1">
    <property type="nucleotide sequence ID" value="NZ_JACSQB010000053.1"/>
</dbReference>
<reference evidence="2 3" key="1">
    <citation type="submission" date="2020-08" db="EMBL/GenBank/DDBJ databases">
        <title>A Genomic Blueprint of the Chicken Gut Microbiome.</title>
        <authorList>
            <person name="Gilroy R."/>
            <person name="Ravi A."/>
            <person name="Getino M."/>
            <person name="Pursley I."/>
            <person name="Horton D.L."/>
            <person name="Alikhan N.-F."/>
            <person name="Baker D."/>
            <person name="Gharbi K."/>
            <person name="Hall N."/>
            <person name="Watson M."/>
            <person name="Adriaenssens E.M."/>
            <person name="Foster-Nyarko E."/>
            <person name="Jarju S."/>
            <person name="Secka A."/>
            <person name="Antonio M."/>
            <person name="Oren A."/>
            <person name="Chaudhuri R."/>
            <person name="La Ragione R.M."/>
            <person name="Hildebrand F."/>
            <person name="Pallen M.J."/>
        </authorList>
    </citation>
    <scope>NUCLEOTIDE SEQUENCE [LARGE SCALE GENOMIC DNA]</scope>
    <source>
        <strain evidence="2 3">N37</strain>
    </source>
</reference>
<proteinExistence type="predicted"/>
<evidence type="ECO:0000313" key="3">
    <source>
        <dbReference type="Proteomes" id="UP000627166"/>
    </source>
</evidence>
<sequence length="95" mass="11093">MRKKVRNINKYRKASVICLIISVIINVLNIPYNILLLTLISIILLIIFFVVSLIFWRYPNCKEGLPIRSNVYKEIDDVYICPYCNAKICDGEIIK</sequence>
<keyword evidence="1" id="KW-1133">Transmembrane helix</keyword>
<name>A0ABR8YRW6_9CLOT</name>
<gene>
    <name evidence="2" type="ORF">H9637_08050</name>
</gene>
<feature type="transmembrane region" description="Helical" evidence="1">
    <location>
        <begin position="34"/>
        <end position="56"/>
    </location>
</feature>
<dbReference type="Proteomes" id="UP000627166">
    <property type="component" value="Unassembled WGS sequence"/>
</dbReference>
<keyword evidence="3" id="KW-1185">Reference proteome</keyword>